<keyword evidence="1" id="KW-0489">Methyltransferase</keyword>
<proteinExistence type="predicted"/>
<dbReference type="EMBL" id="JBHSBH010000008">
    <property type="protein sequence ID" value="MFC3996784.1"/>
    <property type="molecule type" value="Genomic_DNA"/>
</dbReference>
<dbReference type="Gene3D" id="3.40.50.150">
    <property type="entry name" value="Vaccinia Virus protein VP39"/>
    <property type="match status" value="1"/>
</dbReference>
<dbReference type="RefSeq" id="WP_378533159.1">
    <property type="nucleotide sequence ID" value="NZ_JBHSBH010000008.1"/>
</dbReference>
<dbReference type="InterPro" id="IPR006764">
    <property type="entry name" value="SAM_dep_MeTrfase_SAV2177_type"/>
</dbReference>
<keyword evidence="1" id="KW-0808">Transferase</keyword>
<name>A0ABV8FMZ0_9ACTN</name>
<evidence type="ECO:0000313" key="2">
    <source>
        <dbReference type="Proteomes" id="UP001595847"/>
    </source>
</evidence>
<sequence length="275" mass="29838">MGEHAPTSAGPRDASSRIDTSVPHSARIWNYWLGGKDHYAADRAAGDEVLARIPDIVHGARAERDFLVRAVRHLVDEMGIRQFLDVGTGLPTMNNTHEVAQRLAPQSRIVYVDNDPLVLAHARALLTSTPEGATDYIHADLRDPGTILAESARTLDFAEPIGLMLLGVVNHVVDDAESYSAVADLVAALPRGSYLVLTHSTAEIHGEPMREAMREINERGGTPITARSRKQIEGYFAGTQLLDPGVVSCSLWRPDTTDVGDPFEVYLFGGVGRIG</sequence>
<dbReference type="Pfam" id="PF04672">
    <property type="entry name" value="Methyltransf_19"/>
    <property type="match status" value="1"/>
</dbReference>
<evidence type="ECO:0000313" key="1">
    <source>
        <dbReference type="EMBL" id="MFC3996784.1"/>
    </source>
</evidence>
<gene>
    <name evidence="1" type="ORF">ACFOVU_12715</name>
</gene>
<comment type="caution">
    <text evidence="1">The sequence shown here is derived from an EMBL/GenBank/DDBJ whole genome shotgun (WGS) entry which is preliminary data.</text>
</comment>
<dbReference type="GO" id="GO:0008168">
    <property type="term" value="F:methyltransferase activity"/>
    <property type="evidence" value="ECO:0007669"/>
    <property type="project" value="UniProtKB-KW"/>
</dbReference>
<accession>A0ABV8FMZ0</accession>
<keyword evidence="2" id="KW-1185">Reference proteome</keyword>
<dbReference type="PIRSF" id="PIRSF017393">
    <property type="entry name" value="MTase_SAV2177"/>
    <property type="match status" value="1"/>
</dbReference>
<dbReference type="SUPFAM" id="SSF53335">
    <property type="entry name" value="S-adenosyl-L-methionine-dependent methyltransferases"/>
    <property type="match status" value="1"/>
</dbReference>
<dbReference type="GO" id="GO:0032259">
    <property type="term" value="P:methylation"/>
    <property type="evidence" value="ECO:0007669"/>
    <property type="project" value="UniProtKB-KW"/>
</dbReference>
<dbReference type="EC" id="2.1.1.-" evidence="1"/>
<organism evidence="1 2">
    <name type="scientific">Nocardiopsis sediminis</name>
    <dbReference type="NCBI Taxonomy" id="1778267"/>
    <lineage>
        <taxon>Bacteria</taxon>
        <taxon>Bacillati</taxon>
        <taxon>Actinomycetota</taxon>
        <taxon>Actinomycetes</taxon>
        <taxon>Streptosporangiales</taxon>
        <taxon>Nocardiopsidaceae</taxon>
        <taxon>Nocardiopsis</taxon>
    </lineage>
</organism>
<dbReference type="InterPro" id="IPR029063">
    <property type="entry name" value="SAM-dependent_MTases_sf"/>
</dbReference>
<protein>
    <submittedName>
        <fullName evidence="1">SAM-dependent methyltransferase</fullName>
        <ecNumber evidence="1">2.1.1.-</ecNumber>
    </submittedName>
</protein>
<dbReference type="Proteomes" id="UP001595847">
    <property type="component" value="Unassembled WGS sequence"/>
</dbReference>
<reference evidence="2" key="1">
    <citation type="journal article" date="2019" name="Int. J. Syst. Evol. Microbiol.">
        <title>The Global Catalogue of Microorganisms (GCM) 10K type strain sequencing project: providing services to taxonomists for standard genome sequencing and annotation.</title>
        <authorList>
            <consortium name="The Broad Institute Genomics Platform"/>
            <consortium name="The Broad Institute Genome Sequencing Center for Infectious Disease"/>
            <person name="Wu L."/>
            <person name="Ma J."/>
        </authorList>
    </citation>
    <scope>NUCLEOTIDE SEQUENCE [LARGE SCALE GENOMIC DNA]</scope>
    <source>
        <strain evidence="2">TBRC 1826</strain>
    </source>
</reference>